<sequence>MAQPSYVSTTNPVAVISPQLCAPYPVNLIIVRKVMTLSDENFSVTDVNGNVMFKVKSKLWTFRNRRVLLGKVSMGRAGLSGSLGLSGLGPWKVGLAQAQDWNPDRVGHCISNLKPCVSLVLVATGTILFEAEALSMSEMPTF</sequence>
<dbReference type="InterPro" id="IPR038595">
    <property type="entry name" value="LOR_sf"/>
</dbReference>
<dbReference type="AlphaFoldDB" id="A0AA89AXJ3"/>
<comment type="caution">
    <text evidence="2">The sequence shown here is derived from an EMBL/GenBank/DDBJ whole genome shotgun (WGS) entry which is preliminary data.</text>
</comment>
<dbReference type="EMBL" id="JAVXUP010000790">
    <property type="protein sequence ID" value="KAK3020879.1"/>
    <property type="molecule type" value="Genomic_DNA"/>
</dbReference>
<dbReference type="InterPro" id="IPR025659">
    <property type="entry name" value="Tubby-like_C"/>
</dbReference>
<name>A0AA89AXJ3_9ASTE</name>
<evidence type="ECO:0000256" key="1">
    <source>
        <dbReference type="ARBA" id="ARBA00005437"/>
    </source>
</evidence>
<dbReference type="SUPFAM" id="SSF54518">
    <property type="entry name" value="Tubby C-terminal domain-like"/>
    <property type="match status" value="1"/>
</dbReference>
<evidence type="ECO:0000313" key="3">
    <source>
        <dbReference type="Proteomes" id="UP001188597"/>
    </source>
</evidence>
<gene>
    <name evidence="2" type="ORF">RJ639_047191</name>
</gene>
<dbReference type="Pfam" id="PF04525">
    <property type="entry name" value="LOR"/>
    <property type="match status" value="1"/>
</dbReference>
<dbReference type="Gene3D" id="2.40.160.200">
    <property type="entry name" value="LURP1-related"/>
    <property type="match status" value="1"/>
</dbReference>
<dbReference type="PANTHER" id="PTHR31087:SF58">
    <property type="entry name" value="OS07G0230700 PROTEIN"/>
    <property type="match status" value="1"/>
</dbReference>
<accession>A0AA89AXJ3</accession>
<reference evidence="2" key="1">
    <citation type="submission" date="2022-12" db="EMBL/GenBank/DDBJ databases">
        <title>Draft genome assemblies for two species of Escallonia (Escalloniales).</title>
        <authorList>
            <person name="Chanderbali A."/>
            <person name="Dervinis C."/>
            <person name="Anghel I."/>
            <person name="Soltis D."/>
            <person name="Soltis P."/>
            <person name="Zapata F."/>
        </authorList>
    </citation>
    <scope>NUCLEOTIDE SEQUENCE</scope>
    <source>
        <strain evidence="2">UCBG64.0493</strain>
        <tissue evidence="2">Leaf</tissue>
    </source>
</reference>
<keyword evidence="3" id="KW-1185">Reference proteome</keyword>
<dbReference type="PANTHER" id="PTHR31087">
    <property type="match status" value="1"/>
</dbReference>
<dbReference type="Proteomes" id="UP001188597">
    <property type="component" value="Unassembled WGS sequence"/>
</dbReference>
<organism evidence="2 3">
    <name type="scientific">Escallonia herrerae</name>
    <dbReference type="NCBI Taxonomy" id="1293975"/>
    <lineage>
        <taxon>Eukaryota</taxon>
        <taxon>Viridiplantae</taxon>
        <taxon>Streptophyta</taxon>
        <taxon>Embryophyta</taxon>
        <taxon>Tracheophyta</taxon>
        <taxon>Spermatophyta</taxon>
        <taxon>Magnoliopsida</taxon>
        <taxon>eudicotyledons</taxon>
        <taxon>Gunneridae</taxon>
        <taxon>Pentapetalae</taxon>
        <taxon>asterids</taxon>
        <taxon>campanulids</taxon>
        <taxon>Escalloniales</taxon>
        <taxon>Escalloniaceae</taxon>
        <taxon>Escallonia</taxon>
    </lineage>
</organism>
<dbReference type="InterPro" id="IPR007612">
    <property type="entry name" value="LOR"/>
</dbReference>
<evidence type="ECO:0000313" key="2">
    <source>
        <dbReference type="EMBL" id="KAK3020879.1"/>
    </source>
</evidence>
<protein>
    <submittedName>
        <fullName evidence="2">Uncharacterized protein</fullName>
    </submittedName>
</protein>
<comment type="similarity">
    <text evidence="1">Belongs to the LOR family.</text>
</comment>
<proteinExistence type="inferred from homology"/>